<keyword evidence="2" id="KW-0812">Transmembrane</keyword>
<accession>A0ABQ6CAB4</accession>
<feature type="transmembrane region" description="Helical" evidence="2">
    <location>
        <begin position="83"/>
        <end position="102"/>
    </location>
</feature>
<protein>
    <recommendedName>
        <fullName evidence="5">DUF883 domain-containing protein</fullName>
    </recommendedName>
</protein>
<feature type="compositionally biased region" description="Basic and acidic residues" evidence="1">
    <location>
        <begin position="39"/>
        <end position="55"/>
    </location>
</feature>
<name>A0ABQ6CAB4_9HYPH</name>
<organism evidence="3 4">
    <name type="scientific">Labrys miyagiensis</name>
    <dbReference type="NCBI Taxonomy" id="346912"/>
    <lineage>
        <taxon>Bacteria</taxon>
        <taxon>Pseudomonadati</taxon>
        <taxon>Pseudomonadota</taxon>
        <taxon>Alphaproteobacteria</taxon>
        <taxon>Hyphomicrobiales</taxon>
        <taxon>Xanthobacteraceae</taxon>
        <taxon>Labrys</taxon>
    </lineage>
</organism>
<keyword evidence="2" id="KW-0472">Membrane</keyword>
<evidence type="ECO:0000256" key="1">
    <source>
        <dbReference type="SAM" id="MobiDB-lite"/>
    </source>
</evidence>
<keyword evidence="2" id="KW-1133">Transmembrane helix</keyword>
<evidence type="ECO:0000313" key="3">
    <source>
        <dbReference type="EMBL" id="GLS17060.1"/>
    </source>
</evidence>
<dbReference type="EMBL" id="BSPC01000004">
    <property type="protein sequence ID" value="GLS17060.1"/>
    <property type="molecule type" value="Genomic_DNA"/>
</dbReference>
<evidence type="ECO:0000313" key="4">
    <source>
        <dbReference type="Proteomes" id="UP001156882"/>
    </source>
</evidence>
<proteinExistence type="predicted"/>
<dbReference type="RefSeq" id="WP_284309892.1">
    <property type="nucleotide sequence ID" value="NZ_BSPC01000004.1"/>
</dbReference>
<evidence type="ECO:0008006" key="5">
    <source>
        <dbReference type="Google" id="ProtNLM"/>
    </source>
</evidence>
<comment type="caution">
    <text evidence="3">The sequence shown here is derived from an EMBL/GenBank/DDBJ whole genome shotgun (WGS) entry which is preliminary data.</text>
</comment>
<dbReference type="Proteomes" id="UP001156882">
    <property type="component" value="Unassembled WGS sequence"/>
</dbReference>
<sequence length="112" mass="12133">MADTLSPEDMRKEFDKQIADLKKEVGALSKMLARQGAESLERTRESAADALDRAKGHARGSLQHVREQAQFVSDTMKENPGTAATVLSSAGVIGFVLGLIVGTQLSSHSRHW</sequence>
<evidence type="ECO:0000256" key="2">
    <source>
        <dbReference type="SAM" id="Phobius"/>
    </source>
</evidence>
<gene>
    <name evidence="3" type="ORF">GCM10007874_00750</name>
</gene>
<feature type="region of interest" description="Disordered" evidence="1">
    <location>
        <begin position="37"/>
        <end position="64"/>
    </location>
</feature>
<keyword evidence="4" id="KW-1185">Reference proteome</keyword>
<reference evidence="4" key="1">
    <citation type="journal article" date="2019" name="Int. J. Syst. Evol. Microbiol.">
        <title>The Global Catalogue of Microorganisms (GCM) 10K type strain sequencing project: providing services to taxonomists for standard genome sequencing and annotation.</title>
        <authorList>
            <consortium name="The Broad Institute Genomics Platform"/>
            <consortium name="The Broad Institute Genome Sequencing Center for Infectious Disease"/>
            <person name="Wu L."/>
            <person name="Ma J."/>
        </authorList>
    </citation>
    <scope>NUCLEOTIDE SEQUENCE [LARGE SCALE GENOMIC DNA]</scope>
    <source>
        <strain evidence="4">NBRC 101365</strain>
    </source>
</reference>